<keyword evidence="2" id="KW-1185">Reference proteome</keyword>
<sequence>MRDGSSLIDVNDISLWDLAKLESAALKAAVTSHLAADEESTAAFSNSI</sequence>
<proteinExistence type="predicted"/>
<comment type="caution">
    <text evidence="1">The sequence shown here is derived from an EMBL/GenBank/DDBJ whole genome shotgun (WGS) entry which is preliminary data.</text>
</comment>
<dbReference type="Proteomes" id="UP001317259">
    <property type="component" value="Unassembled WGS sequence"/>
</dbReference>
<accession>A0ABT0G4X9</accession>
<dbReference type="EMBL" id="JAKRKC020000002">
    <property type="protein sequence ID" value="MCK2219657.1"/>
    <property type="molecule type" value="Genomic_DNA"/>
</dbReference>
<reference evidence="1 2" key="1">
    <citation type="submission" date="2022-04" db="EMBL/GenBank/DDBJ databases">
        <title>Genome draft of Actinomadura sp. ATCC 31491.</title>
        <authorList>
            <person name="Shi X."/>
            <person name="Du Y."/>
        </authorList>
    </citation>
    <scope>NUCLEOTIDE SEQUENCE [LARGE SCALE GENOMIC DNA]</scope>
    <source>
        <strain evidence="1 2">ATCC 31491</strain>
    </source>
</reference>
<gene>
    <name evidence="1" type="ORF">MF672_038565</name>
</gene>
<organism evidence="1 2">
    <name type="scientific">Actinomadura luzonensis</name>
    <dbReference type="NCBI Taxonomy" id="2805427"/>
    <lineage>
        <taxon>Bacteria</taxon>
        <taxon>Bacillati</taxon>
        <taxon>Actinomycetota</taxon>
        <taxon>Actinomycetes</taxon>
        <taxon>Streptosporangiales</taxon>
        <taxon>Thermomonosporaceae</taxon>
        <taxon>Actinomadura</taxon>
    </lineage>
</organism>
<evidence type="ECO:0000313" key="2">
    <source>
        <dbReference type="Proteomes" id="UP001317259"/>
    </source>
</evidence>
<evidence type="ECO:0000313" key="1">
    <source>
        <dbReference type="EMBL" id="MCK2219657.1"/>
    </source>
</evidence>
<protein>
    <recommendedName>
        <fullName evidence="3">FXSXX-COOH protein</fullName>
    </recommendedName>
</protein>
<name>A0ABT0G4X9_9ACTN</name>
<evidence type="ECO:0008006" key="3">
    <source>
        <dbReference type="Google" id="ProtNLM"/>
    </source>
</evidence>
<dbReference type="RefSeq" id="WP_242382002.1">
    <property type="nucleotide sequence ID" value="NZ_JAKRKC020000002.1"/>
</dbReference>